<evidence type="ECO:0000313" key="7">
    <source>
        <dbReference type="Proteomes" id="UP001501867"/>
    </source>
</evidence>
<feature type="region of interest" description="Disordered" evidence="4">
    <location>
        <begin position="339"/>
        <end position="358"/>
    </location>
</feature>
<accession>A0ABP3FGF1</accession>
<reference evidence="7" key="1">
    <citation type="journal article" date="2019" name="Int. J. Syst. Evol. Microbiol.">
        <title>The Global Catalogue of Microorganisms (GCM) 10K type strain sequencing project: providing services to taxonomists for standard genome sequencing and annotation.</title>
        <authorList>
            <consortium name="The Broad Institute Genomics Platform"/>
            <consortium name="The Broad Institute Genome Sequencing Center for Infectious Disease"/>
            <person name="Wu L."/>
            <person name="Ma J."/>
        </authorList>
    </citation>
    <scope>NUCLEOTIDE SEQUENCE [LARGE SCALE GENOMIC DNA]</scope>
    <source>
        <strain evidence="7">JCM 4505</strain>
    </source>
</reference>
<name>A0ABP3FGF1_9ACTN</name>
<dbReference type="SUPFAM" id="SSF53474">
    <property type="entry name" value="alpha/beta-Hydrolases"/>
    <property type="match status" value="1"/>
</dbReference>
<keyword evidence="5" id="KW-0732">Signal</keyword>
<feature type="chain" id="PRO_5045158115" evidence="5">
    <location>
        <begin position="26"/>
        <end position="396"/>
    </location>
</feature>
<evidence type="ECO:0000256" key="5">
    <source>
        <dbReference type="SAM" id="SignalP"/>
    </source>
</evidence>
<gene>
    <name evidence="6" type="ORF">GCM10010302_63380</name>
</gene>
<dbReference type="EMBL" id="BAAABV010000028">
    <property type="protein sequence ID" value="GAA0315610.1"/>
    <property type="molecule type" value="Genomic_DNA"/>
</dbReference>
<keyword evidence="2" id="KW-0442">Lipid degradation</keyword>
<dbReference type="PANTHER" id="PTHR10272:SF0">
    <property type="entry name" value="PLATELET-ACTIVATING FACTOR ACETYLHYDROLASE"/>
    <property type="match status" value="1"/>
</dbReference>
<evidence type="ECO:0000256" key="2">
    <source>
        <dbReference type="ARBA" id="ARBA00022963"/>
    </source>
</evidence>
<organism evidence="6 7">
    <name type="scientific">Streptomyces polychromogenes</name>
    <dbReference type="NCBI Taxonomy" id="67342"/>
    <lineage>
        <taxon>Bacteria</taxon>
        <taxon>Bacillati</taxon>
        <taxon>Actinomycetota</taxon>
        <taxon>Actinomycetes</taxon>
        <taxon>Kitasatosporales</taxon>
        <taxon>Streptomycetaceae</taxon>
        <taxon>Streptomyces</taxon>
    </lineage>
</organism>
<evidence type="ECO:0000256" key="1">
    <source>
        <dbReference type="ARBA" id="ARBA00022801"/>
    </source>
</evidence>
<keyword evidence="7" id="KW-1185">Reference proteome</keyword>
<keyword evidence="3" id="KW-0443">Lipid metabolism</keyword>
<sequence>MNKIIRMAAATATAGILLAAGPATAAAAPTGAAAVRADAPAAAARLELPRPTGPFAVGRDTLHLVDGARKDPWVPAADRELMVSLYYPAVAHTGSPAPYMSAAEARALLTDRGDLATYATPEQLAAVRAHAREGALPRAGQGRYPLIVLSPGFTLPRSSLTVLAEDLTSRGYVVAALDHAYESDGTTFSGGRLLGCTACEQVFPDHALSRVSDARARDVTFLLDRLTGDRPAWRHSRLIDARHIGMAGHSIGGASAAAAMAADPRVGAGVNLDGTFFATLPEAGLGKRPFLLLGGDPALLPPDLEDTSWADAWPRMDGWKRWLTVTGMGHPGFTDWPVLSDQAGAPHPQTPLSGTRSQQITRAYTGDFFDRHLKGLPAPRLDGPTAADPEVVFQRS</sequence>
<feature type="signal peptide" evidence="5">
    <location>
        <begin position="1"/>
        <end position="25"/>
    </location>
</feature>
<dbReference type="Proteomes" id="UP001501867">
    <property type="component" value="Unassembled WGS sequence"/>
</dbReference>
<dbReference type="InterPro" id="IPR029058">
    <property type="entry name" value="AB_hydrolase_fold"/>
</dbReference>
<evidence type="ECO:0000256" key="4">
    <source>
        <dbReference type="SAM" id="MobiDB-lite"/>
    </source>
</evidence>
<comment type="caution">
    <text evidence="6">The sequence shown here is derived from an EMBL/GenBank/DDBJ whole genome shotgun (WGS) entry which is preliminary data.</text>
</comment>
<keyword evidence="1" id="KW-0378">Hydrolase</keyword>
<evidence type="ECO:0000256" key="3">
    <source>
        <dbReference type="ARBA" id="ARBA00023098"/>
    </source>
</evidence>
<dbReference type="Pfam" id="PF03403">
    <property type="entry name" value="PAF-AH_p_II"/>
    <property type="match status" value="1"/>
</dbReference>
<evidence type="ECO:0000313" key="6">
    <source>
        <dbReference type="EMBL" id="GAA0315610.1"/>
    </source>
</evidence>
<dbReference type="Gene3D" id="3.40.50.1820">
    <property type="entry name" value="alpha/beta hydrolase"/>
    <property type="match status" value="1"/>
</dbReference>
<dbReference type="RefSeq" id="WP_344166848.1">
    <property type="nucleotide sequence ID" value="NZ_BAAABV010000028.1"/>
</dbReference>
<proteinExistence type="predicted"/>
<protein>
    <submittedName>
        <fullName evidence="6">Lipase</fullName>
    </submittedName>
</protein>
<dbReference type="PANTHER" id="PTHR10272">
    <property type="entry name" value="PLATELET-ACTIVATING FACTOR ACETYLHYDROLASE"/>
    <property type="match status" value="1"/>
</dbReference>